<dbReference type="GO" id="GO:0000398">
    <property type="term" value="P:mRNA splicing, via spliceosome"/>
    <property type="evidence" value="ECO:0007669"/>
    <property type="project" value="UniProtKB-UniRule"/>
</dbReference>
<dbReference type="PANTHER" id="PTHR13264">
    <property type="entry name" value="GCIP-INTERACTING PROTEIN P29"/>
    <property type="match status" value="1"/>
</dbReference>
<keyword evidence="5 9" id="KW-0507">mRNA processing</keyword>
<keyword evidence="8 9" id="KW-0539">Nucleus</keyword>
<evidence type="ECO:0000256" key="5">
    <source>
        <dbReference type="ARBA" id="ARBA00022664"/>
    </source>
</evidence>
<dbReference type="GO" id="GO:0071014">
    <property type="term" value="C:post-mRNA release spliceosomal complex"/>
    <property type="evidence" value="ECO:0007669"/>
    <property type="project" value="TreeGrafter"/>
</dbReference>
<dbReference type="Pfam" id="PF08231">
    <property type="entry name" value="SYF2"/>
    <property type="match status" value="1"/>
</dbReference>
<organism evidence="11 12">
    <name type="scientific">Ramalina farinacea</name>
    <dbReference type="NCBI Taxonomy" id="258253"/>
    <lineage>
        <taxon>Eukaryota</taxon>
        <taxon>Fungi</taxon>
        <taxon>Dikarya</taxon>
        <taxon>Ascomycota</taxon>
        <taxon>Pezizomycotina</taxon>
        <taxon>Lecanoromycetes</taxon>
        <taxon>OSLEUM clade</taxon>
        <taxon>Lecanoromycetidae</taxon>
        <taxon>Lecanorales</taxon>
        <taxon>Lecanorineae</taxon>
        <taxon>Ramalinaceae</taxon>
        <taxon>Ramalina</taxon>
    </lineage>
</organism>
<dbReference type="InterPro" id="IPR013260">
    <property type="entry name" value="mRNA_splic_SYF2"/>
</dbReference>
<keyword evidence="6 9" id="KW-0747">Spliceosome</keyword>
<evidence type="ECO:0000256" key="10">
    <source>
        <dbReference type="SAM" id="MobiDB-lite"/>
    </source>
</evidence>
<feature type="compositionally biased region" description="Pro residues" evidence="10">
    <location>
        <begin position="48"/>
        <end position="66"/>
    </location>
</feature>
<keyword evidence="12" id="KW-1185">Reference proteome</keyword>
<evidence type="ECO:0000256" key="4">
    <source>
        <dbReference type="ARBA" id="ARBA00014745"/>
    </source>
</evidence>
<dbReference type="AlphaFoldDB" id="A0AA43QMB7"/>
<comment type="function">
    <text evidence="1 9">Involved in pre-mRNA splicing.</text>
</comment>
<evidence type="ECO:0000256" key="9">
    <source>
        <dbReference type="RuleBase" id="RU367148"/>
    </source>
</evidence>
<evidence type="ECO:0000256" key="2">
    <source>
        <dbReference type="ARBA" id="ARBA00004123"/>
    </source>
</evidence>
<protein>
    <recommendedName>
        <fullName evidence="4 9">Pre-mRNA-splicing factor SYF2</fullName>
    </recommendedName>
</protein>
<comment type="subcellular location">
    <subcellularLocation>
        <location evidence="2 9">Nucleus</location>
    </subcellularLocation>
</comment>
<evidence type="ECO:0000313" key="12">
    <source>
        <dbReference type="Proteomes" id="UP001161017"/>
    </source>
</evidence>
<evidence type="ECO:0000256" key="7">
    <source>
        <dbReference type="ARBA" id="ARBA00023187"/>
    </source>
</evidence>
<dbReference type="PANTHER" id="PTHR13264:SF5">
    <property type="entry name" value="PRE-MRNA-SPLICING FACTOR SYF2"/>
    <property type="match status" value="1"/>
</dbReference>
<feature type="compositionally biased region" description="Low complexity" evidence="10">
    <location>
        <begin position="22"/>
        <end position="42"/>
    </location>
</feature>
<proteinExistence type="inferred from homology"/>
<name>A0AA43QMB7_9LECA</name>
<reference evidence="11" key="1">
    <citation type="journal article" date="2023" name="Genome Biol. Evol.">
        <title>First Whole Genome Sequence and Flow Cytometry Genome Size Data for the Lichen-Forming Fungus Ramalina farinacea (Ascomycota).</title>
        <authorList>
            <person name="Llewellyn T."/>
            <person name="Mian S."/>
            <person name="Hill R."/>
            <person name="Leitch I.J."/>
            <person name="Gaya E."/>
        </authorList>
    </citation>
    <scope>NUCLEOTIDE SEQUENCE</scope>
    <source>
        <strain evidence="11">LIQ254RAFAR</strain>
    </source>
</reference>
<comment type="similarity">
    <text evidence="3 9">Belongs to the SYF2 family.</text>
</comment>
<feature type="region of interest" description="Disordered" evidence="10">
    <location>
        <begin position="1"/>
        <end position="105"/>
    </location>
</feature>
<keyword evidence="7 9" id="KW-0508">mRNA splicing</keyword>
<sequence>MPPSKKRKISQSEAQPSPEPLQQPASPTQSEPESPPSSKEPSINADPPSAPETPSQPAPATTPTPDNPTTSRLARFKALQARAKSSEAANLKAARAESARLATDPNALTALQRKQALASHKLLKADTEAQGDDFERKRAWDWTIEESERWDRRMEKKERHREDVAFQDYTQDARKIYKRQLRELQPDIEGYEKQKAEAVQKAAARGGLEIVETEDGEVVVVEKSGGFYATADSTEFVENKPEKAAVDRLVKDLQKAEDVRLRKRRERGRENERDDGDVTFINDKNKQFNQKLARYYNKYTAEIRDSFERGTMI</sequence>
<evidence type="ECO:0000256" key="3">
    <source>
        <dbReference type="ARBA" id="ARBA00010028"/>
    </source>
</evidence>
<evidence type="ECO:0000256" key="1">
    <source>
        <dbReference type="ARBA" id="ARBA00003777"/>
    </source>
</evidence>
<comment type="subunit">
    <text evidence="9">May be part of a spliceosome complex.</text>
</comment>
<dbReference type="Proteomes" id="UP001161017">
    <property type="component" value="Unassembled WGS sequence"/>
</dbReference>
<accession>A0AA43QMB7</accession>
<evidence type="ECO:0000313" key="11">
    <source>
        <dbReference type="EMBL" id="MDI1489100.1"/>
    </source>
</evidence>
<evidence type="ECO:0000256" key="6">
    <source>
        <dbReference type="ARBA" id="ARBA00022728"/>
    </source>
</evidence>
<comment type="caution">
    <text evidence="11">The sequence shown here is derived from an EMBL/GenBank/DDBJ whole genome shotgun (WGS) entry which is preliminary data.</text>
</comment>
<dbReference type="GO" id="GO:0000974">
    <property type="term" value="C:Prp19 complex"/>
    <property type="evidence" value="ECO:0007669"/>
    <property type="project" value="TreeGrafter"/>
</dbReference>
<gene>
    <name evidence="11" type="primary">syf2</name>
    <name evidence="11" type="ORF">OHK93_008378</name>
</gene>
<dbReference type="EMBL" id="JAPUFD010000008">
    <property type="protein sequence ID" value="MDI1489100.1"/>
    <property type="molecule type" value="Genomic_DNA"/>
</dbReference>
<evidence type="ECO:0000256" key="8">
    <source>
        <dbReference type="ARBA" id="ARBA00023242"/>
    </source>
</evidence>
<dbReference type="GO" id="GO:0071013">
    <property type="term" value="C:catalytic step 2 spliceosome"/>
    <property type="evidence" value="ECO:0007669"/>
    <property type="project" value="TreeGrafter"/>
</dbReference>